<dbReference type="GO" id="GO:0006574">
    <property type="term" value="P:L-valine catabolic process"/>
    <property type="evidence" value="ECO:0007669"/>
    <property type="project" value="UniProtKB-UniRule"/>
</dbReference>
<dbReference type="PANTHER" id="PTHR43176">
    <property type="entry name" value="3-HYDROXYISOBUTYRYL-COA HYDROLASE-RELATED"/>
    <property type="match status" value="1"/>
</dbReference>
<dbReference type="Gramene" id="KOM54638">
    <property type="protein sequence ID" value="KOM54638"/>
    <property type="gene ID" value="LR48_Vigan10g053000"/>
</dbReference>
<evidence type="ECO:0000256" key="2">
    <source>
        <dbReference type="RuleBase" id="RU369070"/>
    </source>
</evidence>
<dbReference type="STRING" id="3914.A0A0L9VI27"/>
<comment type="function">
    <text evidence="2">Hydrolyzes 3-hydroxyisobutyryl-CoA (HIBYL-CoA), a saline catabolite. Has high activity toward isobutyryl-CoA. Could be an isobutyryl-CoA dehydrogenase that functions in valine catabolism.</text>
</comment>
<protein>
    <recommendedName>
        <fullName evidence="2">3-hydroxyisobutyryl-CoA hydrolase</fullName>
        <shortName evidence="2">HIB-CoA hydrolase</shortName>
        <shortName evidence="2">HIBYL-CoA-H</shortName>
        <ecNumber evidence="2">3.1.2.4</ecNumber>
    </recommendedName>
    <alternativeName>
        <fullName evidence="2">3-hydroxyisobutyryl-coenzyme A hydrolase</fullName>
    </alternativeName>
</protein>
<evidence type="ECO:0000313" key="5">
    <source>
        <dbReference type="Proteomes" id="UP000053144"/>
    </source>
</evidence>
<dbReference type="CDD" id="cd06558">
    <property type="entry name" value="crotonase-like"/>
    <property type="match status" value="1"/>
</dbReference>
<organism evidence="4 5">
    <name type="scientific">Phaseolus angularis</name>
    <name type="common">Azuki bean</name>
    <name type="synonym">Vigna angularis</name>
    <dbReference type="NCBI Taxonomy" id="3914"/>
    <lineage>
        <taxon>Eukaryota</taxon>
        <taxon>Viridiplantae</taxon>
        <taxon>Streptophyta</taxon>
        <taxon>Embryophyta</taxon>
        <taxon>Tracheophyta</taxon>
        <taxon>Spermatophyta</taxon>
        <taxon>Magnoliopsida</taxon>
        <taxon>eudicotyledons</taxon>
        <taxon>Gunneridae</taxon>
        <taxon>Pentapetalae</taxon>
        <taxon>rosids</taxon>
        <taxon>fabids</taxon>
        <taxon>Fabales</taxon>
        <taxon>Fabaceae</taxon>
        <taxon>Papilionoideae</taxon>
        <taxon>50 kb inversion clade</taxon>
        <taxon>NPAAA clade</taxon>
        <taxon>indigoferoid/millettioid clade</taxon>
        <taxon>Phaseoleae</taxon>
        <taxon>Vigna</taxon>
    </lineage>
</organism>
<dbReference type="Gene3D" id="3.90.226.10">
    <property type="entry name" value="2-enoyl-CoA Hydratase, Chain A, domain 1"/>
    <property type="match status" value="1"/>
</dbReference>
<dbReference type="InterPro" id="IPR029045">
    <property type="entry name" value="ClpP/crotonase-like_dom_sf"/>
</dbReference>
<reference evidence="5" key="1">
    <citation type="journal article" date="2015" name="Proc. Natl. Acad. Sci. U.S.A.">
        <title>Genome sequencing of adzuki bean (Vigna angularis) provides insight into high starch and low fat accumulation and domestication.</title>
        <authorList>
            <person name="Yang K."/>
            <person name="Tian Z."/>
            <person name="Chen C."/>
            <person name="Luo L."/>
            <person name="Zhao B."/>
            <person name="Wang Z."/>
            <person name="Yu L."/>
            <person name="Li Y."/>
            <person name="Sun Y."/>
            <person name="Li W."/>
            <person name="Chen Y."/>
            <person name="Li Y."/>
            <person name="Zhang Y."/>
            <person name="Ai D."/>
            <person name="Zhao J."/>
            <person name="Shang C."/>
            <person name="Ma Y."/>
            <person name="Wu B."/>
            <person name="Wang M."/>
            <person name="Gao L."/>
            <person name="Sun D."/>
            <person name="Zhang P."/>
            <person name="Guo F."/>
            <person name="Wang W."/>
            <person name="Li Y."/>
            <person name="Wang J."/>
            <person name="Varshney R.K."/>
            <person name="Wang J."/>
            <person name="Ling H.Q."/>
            <person name="Wan P."/>
        </authorList>
    </citation>
    <scope>NUCLEOTIDE SEQUENCE</scope>
    <source>
        <strain evidence="5">cv. Jingnong 6</strain>
    </source>
</reference>
<dbReference type="InterPro" id="IPR032259">
    <property type="entry name" value="HIBYL-CoA-H"/>
</dbReference>
<dbReference type="NCBIfam" id="NF004127">
    <property type="entry name" value="PRK05617.1"/>
    <property type="match status" value="1"/>
</dbReference>
<dbReference type="Pfam" id="PF16113">
    <property type="entry name" value="ECH_2"/>
    <property type="match status" value="1"/>
</dbReference>
<keyword evidence="1 2" id="KW-0378">Hydrolase</keyword>
<evidence type="ECO:0000256" key="1">
    <source>
        <dbReference type="ARBA" id="ARBA00022801"/>
    </source>
</evidence>
<dbReference type="PANTHER" id="PTHR43176:SF6">
    <property type="entry name" value="3-HYDROXYISOBUTYRYL-COA HYDROLASE"/>
    <property type="match status" value="1"/>
</dbReference>
<evidence type="ECO:0000313" key="4">
    <source>
        <dbReference type="EMBL" id="KOM54638.1"/>
    </source>
</evidence>
<dbReference type="EMBL" id="CM003380">
    <property type="protein sequence ID" value="KOM54638.1"/>
    <property type="molecule type" value="Genomic_DNA"/>
</dbReference>
<gene>
    <name evidence="4" type="ORF">LR48_Vigan10g053000</name>
</gene>
<dbReference type="AlphaFoldDB" id="A0A0L9VI27"/>
<dbReference type="FunFam" id="3.90.226.10:FF:000027">
    <property type="entry name" value="Probable 3-hydroxyisobutyryl-CoA hydrolase 2"/>
    <property type="match status" value="1"/>
</dbReference>
<comment type="pathway">
    <text evidence="2">Amino-acid degradation; L-valine degradation.</text>
</comment>
<evidence type="ECO:0000259" key="3">
    <source>
        <dbReference type="Pfam" id="PF16113"/>
    </source>
</evidence>
<dbReference type="Proteomes" id="UP000053144">
    <property type="component" value="Chromosome 10"/>
</dbReference>
<dbReference type="SUPFAM" id="SSF52096">
    <property type="entry name" value="ClpP/crotonase"/>
    <property type="match status" value="1"/>
</dbReference>
<feature type="domain" description="Enoyl-CoA hydratase/isomerase" evidence="3">
    <location>
        <begin position="23"/>
        <end position="357"/>
    </location>
</feature>
<proteinExistence type="inferred from homology"/>
<dbReference type="GO" id="GO:0003860">
    <property type="term" value="F:3-hydroxyisobutyryl-CoA hydrolase activity"/>
    <property type="evidence" value="ECO:0007669"/>
    <property type="project" value="UniProtKB-UniRule"/>
</dbReference>
<dbReference type="EC" id="3.1.2.4" evidence="2"/>
<dbReference type="InterPro" id="IPR045004">
    <property type="entry name" value="ECH_dom"/>
</dbReference>
<comment type="similarity">
    <text evidence="2">Belongs to the enoyl-CoA hydratase/isomerase family.</text>
</comment>
<name>A0A0L9VI27_PHAAN</name>
<accession>A0A0L9VI27</accession>
<sequence>MAPTLNFDREQNQVLFTGNSCVKVVILNRPKKLNSLNHEMICQISSNLELYENDPLVQLVILKGNGKAFCAGGDVVSVITSLVAGHRTYASRYYRKQLTLDHLIATYKKPTVSLINGIVMGGGAGLSMPTRFRVVTEKAVFAMPEASIGLFPDVGASYFLSRLPGFFGEYLGLSGARLDGAEIAACGLATHFVPSTKLTSLENALQVLNSPNVSTISALIETFAEKPNVKEDSPFRRLEVINKCFSKETVEKIIESLEEHESENGAEKWITNALSFMRSSCPTSLKIFLKSIKKGRVEKIDQCLYRDYIIASHFSRGTLGNNFSEGTRAKLFDKDNKPKWEPSKLELVDEETVNEYFRSINDNDGSTKWLPHDIPKPVWRYPMSYISFHFWALQGQYQNDLRGLIFDNQTPELPKIPGEYILEKVFQIDVNRSKWINLSVIFSMIVIYRIIFFIMIKINEDVTPWVRGYMARRRMQQKSGAQNTTIAPDVLTQSPSLRTYDPYPVPRGLVFGSTTMKKNNTKLYSVPIGSYLVTQPSCVFGSMVVDVGARRTTMQRGVVDVREGAFVDLREEVVGEVEFIHGDALGALEEETKKFEADGLGGVRLGIEGLFVLGGSIAEKLVRLKEGIVWRVVLV</sequence>
<comment type="catalytic activity">
    <reaction evidence="2">
        <text>3-hydroxy-2-methylpropanoyl-CoA + H2O = 3-hydroxy-2-methylpropanoate + CoA + H(+)</text>
        <dbReference type="Rhea" id="RHEA:20888"/>
        <dbReference type="ChEBI" id="CHEBI:11805"/>
        <dbReference type="ChEBI" id="CHEBI:15377"/>
        <dbReference type="ChEBI" id="CHEBI:15378"/>
        <dbReference type="ChEBI" id="CHEBI:57287"/>
        <dbReference type="ChEBI" id="CHEBI:57340"/>
        <dbReference type="EC" id="3.1.2.4"/>
    </reaction>
</comment>